<dbReference type="GeneID" id="63854202"/>
<evidence type="ECO:0000256" key="2">
    <source>
        <dbReference type="SAM" id="SignalP"/>
    </source>
</evidence>
<evidence type="ECO:0000313" key="4">
    <source>
        <dbReference type="Proteomes" id="UP000800039"/>
    </source>
</evidence>
<keyword evidence="4" id="KW-1185">Reference proteome</keyword>
<feature type="signal peptide" evidence="2">
    <location>
        <begin position="1"/>
        <end position="23"/>
    </location>
</feature>
<feature type="region of interest" description="Disordered" evidence="1">
    <location>
        <begin position="247"/>
        <end position="279"/>
    </location>
</feature>
<gene>
    <name evidence="3" type="ORF">K460DRAFT_406401</name>
</gene>
<proteinExistence type="predicted"/>
<dbReference type="AlphaFoldDB" id="A0A9P4GIP4"/>
<protein>
    <submittedName>
        <fullName evidence="3">Uncharacterized protein</fullName>
    </submittedName>
</protein>
<dbReference type="RefSeq" id="XP_040788742.1">
    <property type="nucleotide sequence ID" value="XM_040936952.1"/>
</dbReference>
<feature type="chain" id="PRO_5040433874" evidence="2">
    <location>
        <begin position="24"/>
        <end position="305"/>
    </location>
</feature>
<evidence type="ECO:0000313" key="3">
    <source>
        <dbReference type="EMBL" id="KAF1846179.1"/>
    </source>
</evidence>
<dbReference type="OrthoDB" id="3928002at2759"/>
<feature type="compositionally biased region" description="Basic and acidic residues" evidence="1">
    <location>
        <begin position="270"/>
        <end position="279"/>
    </location>
</feature>
<dbReference type="Proteomes" id="UP000800039">
    <property type="component" value="Unassembled WGS sequence"/>
</dbReference>
<keyword evidence="2" id="KW-0732">Signal</keyword>
<dbReference type="PANTHER" id="PTHR38049">
    <property type="entry name" value="RICIN B LECTIN DOMAIN-CONTAINING PROTEIN"/>
    <property type="match status" value="1"/>
</dbReference>
<name>A0A9P4GIP4_9PLEO</name>
<accession>A0A9P4GIP4</accession>
<evidence type="ECO:0000256" key="1">
    <source>
        <dbReference type="SAM" id="MobiDB-lite"/>
    </source>
</evidence>
<reference evidence="3" key="1">
    <citation type="submission" date="2020-01" db="EMBL/GenBank/DDBJ databases">
        <authorList>
            <consortium name="DOE Joint Genome Institute"/>
            <person name="Haridas S."/>
            <person name="Albert R."/>
            <person name="Binder M."/>
            <person name="Bloem J."/>
            <person name="Labutti K."/>
            <person name="Salamov A."/>
            <person name="Andreopoulos B."/>
            <person name="Baker S.E."/>
            <person name="Barry K."/>
            <person name="Bills G."/>
            <person name="Bluhm B.H."/>
            <person name="Cannon C."/>
            <person name="Castanera R."/>
            <person name="Culley D.E."/>
            <person name="Daum C."/>
            <person name="Ezra D."/>
            <person name="Gonzalez J.B."/>
            <person name="Henrissat B."/>
            <person name="Kuo A."/>
            <person name="Liang C."/>
            <person name="Lipzen A."/>
            <person name="Lutzoni F."/>
            <person name="Magnuson J."/>
            <person name="Mondo S."/>
            <person name="Nolan M."/>
            <person name="Ohm R."/>
            <person name="Pangilinan J."/>
            <person name="Park H.-J."/>
            <person name="Ramirez L."/>
            <person name="Alfaro M."/>
            <person name="Sun H."/>
            <person name="Tritt A."/>
            <person name="Yoshinaga Y."/>
            <person name="Zwiers L.-H."/>
            <person name="Turgeon B.G."/>
            <person name="Goodwin S.B."/>
            <person name="Spatafora J.W."/>
            <person name="Crous P.W."/>
            <person name="Grigoriev I.V."/>
        </authorList>
    </citation>
    <scope>NUCLEOTIDE SEQUENCE</scope>
    <source>
        <strain evidence="3">CBS 394.84</strain>
    </source>
</reference>
<dbReference type="EMBL" id="ML976616">
    <property type="protein sequence ID" value="KAF1846179.1"/>
    <property type="molecule type" value="Genomic_DNA"/>
</dbReference>
<dbReference type="PANTHER" id="PTHR38049:SF1">
    <property type="entry name" value="PROTEIN KINASE DOMAIN-CONTAINING PROTEIN"/>
    <property type="match status" value="1"/>
</dbReference>
<sequence>MALPLGIFLGGCVVAIPVVTGVAQGVEHQKKQNEEAANESRMWKFNCLVSCDDPDEIAQDEVNKGILVVRHEKVWVVPRDTENKPIPPGEAFDMKGVQLSPELGPLHAFAGFYIQYPDENRSPPERGLVSTISDDPPMLNWIYCDRETYELRHSNRTGSIEHHVGVWDWSEDETRLIFDSWEGFVVIDEWDGADSDPSTPWGREGLRWAVYFDRDDNGLKGRRKGRDMFEITLTRRIQSAEEQLKQNEAAEKKMQVKSRGGLSTQFSAPQKERSKDWEKKYGEEARLALEKKLAKEKEEGQGPAW</sequence>
<comment type="caution">
    <text evidence="3">The sequence shown here is derived from an EMBL/GenBank/DDBJ whole genome shotgun (WGS) entry which is preliminary data.</text>
</comment>
<organism evidence="3 4">
    <name type="scientific">Cucurbitaria berberidis CBS 394.84</name>
    <dbReference type="NCBI Taxonomy" id="1168544"/>
    <lineage>
        <taxon>Eukaryota</taxon>
        <taxon>Fungi</taxon>
        <taxon>Dikarya</taxon>
        <taxon>Ascomycota</taxon>
        <taxon>Pezizomycotina</taxon>
        <taxon>Dothideomycetes</taxon>
        <taxon>Pleosporomycetidae</taxon>
        <taxon>Pleosporales</taxon>
        <taxon>Pleosporineae</taxon>
        <taxon>Cucurbitariaceae</taxon>
        <taxon>Cucurbitaria</taxon>
    </lineage>
</organism>